<name>A0A0R2FFQ1_9LACO</name>
<protein>
    <submittedName>
        <fullName evidence="4">Aminotransferase, class V</fullName>
    </submittedName>
</protein>
<evidence type="ECO:0000259" key="3">
    <source>
        <dbReference type="Pfam" id="PF00266"/>
    </source>
</evidence>
<feature type="domain" description="Aminotransferase class V" evidence="3">
    <location>
        <begin position="2"/>
        <end position="356"/>
    </location>
</feature>
<dbReference type="InterPro" id="IPR015421">
    <property type="entry name" value="PyrdxlP-dep_Trfase_major"/>
</dbReference>
<dbReference type="PANTHER" id="PTHR11601:SF36">
    <property type="entry name" value="CYSTEINE DESULFURASE NIFS-RELATED"/>
    <property type="match status" value="1"/>
</dbReference>
<dbReference type="Gene3D" id="3.40.640.10">
    <property type="entry name" value="Type I PLP-dependent aspartate aminotransferase-like (Major domain)"/>
    <property type="match status" value="1"/>
</dbReference>
<dbReference type="InterPro" id="IPR000192">
    <property type="entry name" value="Aminotrans_V_dom"/>
</dbReference>
<evidence type="ECO:0000256" key="2">
    <source>
        <dbReference type="ARBA" id="ARBA00022898"/>
    </source>
</evidence>
<dbReference type="InterPro" id="IPR015424">
    <property type="entry name" value="PyrdxlP-dep_Trfase"/>
</dbReference>
<keyword evidence="4" id="KW-0032">Aminotransferase</keyword>
<dbReference type="Gene3D" id="3.90.1150.10">
    <property type="entry name" value="Aspartate Aminotransferase, domain 1"/>
    <property type="match status" value="1"/>
</dbReference>
<sequence>MIYFDHAATTPMSKDALAAYNQVAQDYYSNPESLHEPGTAAGGLVQEARQSIADRLHVAPDSLIFTSGGTEANQLGIEALAAASARRELLISPLEHSSVYEIASRLASTQGFRVKELPVDHHGQVTPAGLNSAISADTALIIVQAVNGITGIVQEITALNRVAQTHQVPLFVDAVQGIAKVPLALSTVAGFSVSAHKFNGPKSCGFLSLAPTVPSKPRFNHVFQQNGYLPGTMDTAAIISAETAFDEAMTAQPRLFDHLTTLKSQLLAGLAPSITPVAPWAAYPGIIGLILPHTQGQEAATWLGQHGICLSTVSACSIKDPRPDKTLLALGLTAASASRFIRLSLGMSNTAEEVHTVVAAINSAYA</sequence>
<dbReference type="STRING" id="1423730.FC75_GL001548"/>
<dbReference type="Pfam" id="PF00266">
    <property type="entry name" value="Aminotran_5"/>
    <property type="match status" value="1"/>
</dbReference>
<dbReference type="PATRIC" id="fig|1423730.4.peg.1623"/>
<organism evidence="4 5">
    <name type="scientific">Lacticaseibacillus camelliae DSM 22697 = JCM 13995</name>
    <dbReference type="NCBI Taxonomy" id="1423730"/>
    <lineage>
        <taxon>Bacteria</taxon>
        <taxon>Bacillati</taxon>
        <taxon>Bacillota</taxon>
        <taxon>Bacilli</taxon>
        <taxon>Lactobacillales</taxon>
        <taxon>Lactobacillaceae</taxon>
        <taxon>Lacticaseibacillus</taxon>
    </lineage>
</organism>
<dbReference type="GO" id="GO:0008483">
    <property type="term" value="F:transaminase activity"/>
    <property type="evidence" value="ECO:0007669"/>
    <property type="project" value="UniProtKB-KW"/>
</dbReference>
<dbReference type="AlphaFoldDB" id="A0A0R2FFQ1"/>
<keyword evidence="2" id="KW-0663">Pyridoxal phosphate</keyword>
<comment type="caution">
    <text evidence="4">The sequence shown here is derived from an EMBL/GenBank/DDBJ whole genome shotgun (WGS) entry which is preliminary data.</text>
</comment>
<dbReference type="InterPro" id="IPR015422">
    <property type="entry name" value="PyrdxlP-dep_Trfase_small"/>
</dbReference>
<accession>A0A0R2FFQ1</accession>
<dbReference type="PIRSF" id="PIRSF005572">
    <property type="entry name" value="NifS"/>
    <property type="match status" value="1"/>
</dbReference>
<reference evidence="4 5" key="1">
    <citation type="journal article" date="2015" name="Genome Announc.">
        <title>Expanding the biotechnology potential of lactobacilli through comparative genomics of 213 strains and associated genera.</title>
        <authorList>
            <person name="Sun Z."/>
            <person name="Harris H.M."/>
            <person name="McCann A."/>
            <person name="Guo C."/>
            <person name="Argimon S."/>
            <person name="Zhang W."/>
            <person name="Yang X."/>
            <person name="Jeffery I.B."/>
            <person name="Cooney J.C."/>
            <person name="Kagawa T.F."/>
            <person name="Liu W."/>
            <person name="Song Y."/>
            <person name="Salvetti E."/>
            <person name="Wrobel A."/>
            <person name="Rasinkangas P."/>
            <person name="Parkhill J."/>
            <person name="Rea M.C."/>
            <person name="O'Sullivan O."/>
            <person name="Ritari J."/>
            <person name="Douillard F.P."/>
            <person name="Paul Ross R."/>
            <person name="Yang R."/>
            <person name="Briner A.E."/>
            <person name="Felis G.E."/>
            <person name="de Vos W.M."/>
            <person name="Barrangou R."/>
            <person name="Klaenhammer T.R."/>
            <person name="Caufield P.W."/>
            <person name="Cui Y."/>
            <person name="Zhang H."/>
            <person name="O'Toole P.W."/>
        </authorList>
    </citation>
    <scope>NUCLEOTIDE SEQUENCE [LARGE SCALE GENOMIC DNA]</scope>
    <source>
        <strain evidence="4 5">DSM 22697</strain>
    </source>
</reference>
<dbReference type="EMBL" id="AYZJ01000028">
    <property type="protein sequence ID" value="KRN23348.1"/>
    <property type="molecule type" value="Genomic_DNA"/>
</dbReference>
<comment type="cofactor">
    <cofactor evidence="1">
        <name>pyridoxal 5'-phosphate</name>
        <dbReference type="ChEBI" id="CHEBI:597326"/>
    </cofactor>
</comment>
<keyword evidence="4" id="KW-0808">Transferase</keyword>
<dbReference type="Gene3D" id="1.10.260.50">
    <property type="match status" value="1"/>
</dbReference>
<dbReference type="PANTHER" id="PTHR11601">
    <property type="entry name" value="CYSTEINE DESULFURYLASE FAMILY MEMBER"/>
    <property type="match status" value="1"/>
</dbReference>
<evidence type="ECO:0000313" key="4">
    <source>
        <dbReference type="EMBL" id="KRN23348.1"/>
    </source>
</evidence>
<dbReference type="Proteomes" id="UP000050865">
    <property type="component" value="Unassembled WGS sequence"/>
</dbReference>
<dbReference type="RefSeq" id="WP_054662171.1">
    <property type="nucleotide sequence ID" value="NZ_AYZJ01000028.1"/>
</dbReference>
<evidence type="ECO:0000313" key="5">
    <source>
        <dbReference type="Proteomes" id="UP000050865"/>
    </source>
</evidence>
<gene>
    <name evidence="4" type="ORF">FC75_GL001548</name>
</gene>
<dbReference type="InterPro" id="IPR016454">
    <property type="entry name" value="Cysteine_dSase"/>
</dbReference>
<dbReference type="OrthoDB" id="9808002at2"/>
<dbReference type="SUPFAM" id="SSF53383">
    <property type="entry name" value="PLP-dependent transferases"/>
    <property type="match status" value="1"/>
</dbReference>
<proteinExistence type="predicted"/>
<evidence type="ECO:0000256" key="1">
    <source>
        <dbReference type="ARBA" id="ARBA00001933"/>
    </source>
</evidence>
<keyword evidence="5" id="KW-1185">Reference proteome</keyword>